<keyword evidence="4" id="KW-1185">Reference proteome</keyword>
<dbReference type="InterPro" id="IPR011333">
    <property type="entry name" value="SKP1/BTB/POZ_sf"/>
</dbReference>
<dbReference type="SMART" id="SM00612">
    <property type="entry name" value="Kelch"/>
    <property type="match status" value="5"/>
</dbReference>
<dbReference type="InterPro" id="IPR006652">
    <property type="entry name" value="Kelch_1"/>
</dbReference>
<name>A0ABQ9XRI1_9EUKA</name>
<dbReference type="PANTHER" id="PTHR23244">
    <property type="entry name" value="KELCH REPEAT DOMAIN"/>
    <property type="match status" value="1"/>
</dbReference>
<proteinExistence type="predicted"/>
<evidence type="ECO:0000256" key="1">
    <source>
        <dbReference type="ARBA" id="ARBA00022441"/>
    </source>
</evidence>
<dbReference type="Proteomes" id="UP001281761">
    <property type="component" value="Unassembled WGS sequence"/>
</dbReference>
<evidence type="ECO:0000313" key="4">
    <source>
        <dbReference type="Proteomes" id="UP001281761"/>
    </source>
</evidence>
<organism evidence="3 4">
    <name type="scientific">Blattamonas nauphoetae</name>
    <dbReference type="NCBI Taxonomy" id="2049346"/>
    <lineage>
        <taxon>Eukaryota</taxon>
        <taxon>Metamonada</taxon>
        <taxon>Preaxostyla</taxon>
        <taxon>Oxymonadida</taxon>
        <taxon>Blattamonas</taxon>
    </lineage>
</organism>
<accession>A0ABQ9XRI1</accession>
<comment type="caution">
    <text evidence="3">The sequence shown here is derived from an EMBL/GenBank/DDBJ whole genome shotgun (WGS) entry which is preliminary data.</text>
</comment>
<evidence type="ECO:0000313" key="3">
    <source>
        <dbReference type="EMBL" id="KAK2953544.1"/>
    </source>
</evidence>
<dbReference type="EMBL" id="JARBJD010000090">
    <property type="protein sequence ID" value="KAK2953544.1"/>
    <property type="molecule type" value="Genomic_DNA"/>
</dbReference>
<keyword evidence="3" id="KW-0418">Kinase</keyword>
<sequence>MSAIQLAKQNAFETVKLTDSSGPKVIDYSLNIYNDELYVFGGSSSTAFNSGIHKFSFDTKCWFQVPVLGYCPIPRAGHSAVVKFDDLVVFGGLGPENQTLNDLCLFSFETHTWRILLPESHKQPEPRRNHVAVLDGSKMFIHGGIHDRKILSDTWVFDFDTCTWTLIDCKPAPPPRSNHSAVVRGDSMIIYAGLGTEPLSDIWSFNFETYQWTEVDAAKPSNPRHSHSAVFCWGKMFVFGGTVNEKPSNELIIYSFHLNSWQDASKSSGTIARTGHRAVLNKGQMIVYGGLEEKGRHFSEILLYWAVPPSTLLSSIARKPPAIFDCLLFNDTTSVPVSSALLSTRFPSLLPFASSSRQPPEKTAFVPVKPLPLSSRALAALCEFVNSGELNIESLKMEEVLSLLTLSHNCGNGEMKKKCEEWLLDVDLTGLRNLGEVIVACETFGLIQLERKCLRYFFILLPHSLTILPNLPPATLLHFTLLFASLAKSATTEDTPETEVITKMLQEIQLLVGL</sequence>
<evidence type="ECO:0000256" key="2">
    <source>
        <dbReference type="ARBA" id="ARBA00022737"/>
    </source>
</evidence>
<dbReference type="SUPFAM" id="SSF117281">
    <property type="entry name" value="Kelch motif"/>
    <property type="match status" value="1"/>
</dbReference>
<dbReference type="Gene3D" id="2.120.10.80">
    <property type="entry name" value="Kelch-type beta propeller"/>
    <property type="match status" value="2"/>
</dbReference>
<keyword evidence="3" id="KW-0808">Transferase</keyword>
<dbReference type="Pfam" id="PF24681">
    <property type="entry name" value="Kelch_KLHDC2_KLHL20_DRC7"/>
    <property type="match status" value="1"/>
</dbReference>
<dbReference type="EC" id="2.7.11.1" evidence="3"/>
<reference evidence="3 4" key="1">
    <citation type="journal article" date="2022" name="bioRxiv">
        <title>Genomics of Preaxostyla Flagellates Illuminates Evolutionary Transitions and the Path Towards Mitochondrial Loss.</title>
        <authorList>
            <person name="Novak L.V.F."/>
            <person name="Treitli S.C."/>
            <person name="Pyrih J."/>
            <person name="Halakuc P."/>
            <person name="Pipaliya S.V."/>
            <person name="Vacek V."/>
            <person name="Brzon O."/>
            <person name="Soukal P."/>
            <person name="Eme L."/>
            <person name="Dacks J.B."/>
            <person name="Karnkowska A."/>
            <person name="Elias M."/>
            <person name="Hampl V."/>
        </authorList>
    </citation>
    <scope>NUCLEOTIDE SEQUENCE [LARGE SCALE GENOMIC DNA]</scope>
    <source>
        <strain evidence="3">NAU3</strain>
        <tissue evidence="3">Gut</tissue>
    </source>
</reference>
<keyword evidence="1" id="KW-0880">Kelch repeat</keyword>
<gene>
    <name evidence="3" type="ORF">BLNAU_11544</name>
</gene>
<dbReference type="Gene3D" id="3.30.710.10">
    <property type="entry name" value="Potassium Channel Kv1.1, Chain A"/>
    <property type="match status" value="1"/>
</dbReference>
<dbReference type="GO" id="GO:0004674">
    <property type="term" value="F:protein serine/threonine kinase activity"/>
    <property type="evidence" value="ECO:0007669"/>
    <property type="project" value="UniProtKB-EC"/>
</dbReference>
<protein>
    <submittedName>
        <fullName evidence="3">Actin-fragmin kinase</fullName>
        <ecNumber evidence="3">2.7.11.1</ecNumber>
    </submittedName>
</protein>
<dbReference type="InterPro" id="IPR015915">
    <property type="entry name" value="Kelch-typ_b-propeller"/>
</dbReference>
<keyword evidence="2" id="KW-0677">Repeat</keyword>
<dbReference type="PANTHER" id="PTHR23244:SF471">
    <property type="entry name" value="GUANINE NUCLEOTIDE-BINDING PROTEIN SUBUNIT BETA 1-RELATED"/>
    <property type="match status" value="1"/>
</dbReference>